<proteinExistence type="predicted"/>
<dbReference type="RefSeq" id="WP_233394977.1">
    <property type="nucleotide sequence ID" value="NZ_JAJTWT010000017.1"/>
</dbReference>
<evidence type="ECO:0000313" key="2">
    <source>
        <dbReference type="EMBL" id="MCE4540461.1"/>
    </source>
</evidence>
<protein>
    <submittedName>
        <fullName evidence="2">Uncharacterized protein</fullName>
    </submittedName>
</protein>
<organism evidence="2 3">
    <name type="scientific">Pelomonas caseinilytica</name>
    <dbReference type="NCBI Taxonomy" id="2906763"/>
    <lineage>
        <taxon>Bacteria</taxon>
        <taxon>Pseudomonadati</taxon>
        <taxon>Pseudomonadota</taxon>
        <taxon>Betaproteobacteria</taxon>
        <taxon>Burkholderiales</taxon>
        <taxon>Sphaerotilaceae</taxon>
        <taxon>Roseateles</taxon>
    </lineage>
</organism>
<feature type="region of interest" description="Disordered" evidence="1">
    <location>
        <begin position="31"/>
        <end position="66"/>
    </location>
</feature>
<evidence type="ECO:0000313" key="3">
    <source>
        <dbReference type="Proteomes" id="UP001201463"/>
    </source>
</evidence>
<keyword evidence="3" id="KW-1185">Reference proteome</keyword>
<dbReference type="Proteomes" id="UP001201463">
    <property type="component" value="Unassembled WGS sequence"/>
</dbReference>
<accession>A0ABS8XHY6</accession>
<name>A0ABS8XHY6_9BURK</name>
<dbReference type="EMBL" id="JAJTWT010000017">
    <property type="protein sequence ID" value="MCE4540461.1"/>
    <property type="molecule type" value="Genomic_DNA"/>
</dbReference>
<comment type="caution">
    <text evidence="2">The sequence shown here is derived from an EMBL/GenBank/DDBJ whole genome shotgun (WGS) entry which is preliminary data.</text>
</comment>
<reference evidence="2 3" key="1">
    <citation type="submission" date="2021-12" db="EMBL/GenBank/DDBJ databases">
        <title>Genome seq of p7.</title>
        <authorList>
            <person name="Seo T."/>
        </authorList>
    </citation>
    <scope>NUCLEOTIDE SEQUENCE [LARGE SCALE GENOMIC DNA]</scope>
    <source>
        <strain evidence="2 3">P7</strain>
    </source>
</reference>
<sequence length="66" mass="6710">MALYASHARGTCGLDLATLGAISAPQPSLAPGQLFVATGTRPSPGPRRPRPGRSRPAPVQPTGSHP</sequence>
<evidence type="ECO:0000256" key="1">
    <source>
        <dbReference type="SAM" id="MobiDB-lite"/>
    </source>
</evidence>
<gene>
    <name evidence="2" type="ORF">LXT12_24765</name>
</gene>